<evidence type="ECO:0000313" key="3">
    <source>
        <dbReference type="EnsemblPlants" id="PAC:32937771.CDS.1"/>
    </source>
</evidence>
<dbReference type="InParanoid" id="A0A2K1IWQ9"/>
<dbReference type="EnsemblPlants" id="Pp3c19_1160V3.1">
    <property type="protein sequence ID" value="PAC:32937771.CDS.1"/>
    <property type="gene ID" value="Pp3c19_1160"/>
</dbReference>
<keyword evidence="1" id="KW-0472">Membrane</keyword>
<dbReference type="Gramene" id="Pp3c19_1160V3.1">
    <property type="protein sequence ID" value="PAC:32937771.CDS.1"/>
    <property type="gene ID" value="Pp3c19_1160"/>
</dbReference>
<organism evidence="2">
    <name type="scientific">Physcomitrium patens</name>
    <name type="common">Spreading-leaved earth moss</name>
    <name type="synonym">Physcomitrella patens</name>
    <dbReference type="NCBI Taxonomy" id="3218"/>
    <lineage>
        <taxon>Eukaryota</taxon>
        <taxon>Viridiplantae</taxon>
        <taxon>Streptophyta</taxon>
        <taxon>Embryophyta</taxon>
        <taxon>Bryophyta</taxon>
        <taxon>Bryophytina</taxon>
        <taxon>Bryopsida</taxon>
        <taxon>Funariidae</taxon>
        <taxon>Funariales</taxon>
        <taxon>Funariaceae</taxon>
        <taxon>Physcomitrium</taxon>
    </lineage>
</organism>
<dbReference type="EMBL" id="ABEU02000019">
    <property type="protein sequence ID" value="PNR33712.1"/>
    <property type="molecule type" value="Genomic_DNA"/>
</dbReference>
<keyword evidence="1" id="KW-1133">Transmembrane helix</keyword>
<reference evidence="2 4" key="2">
    <citation type="journal article" date="2018" name="Plant J.">
        <title>The Physcomitrella patens chromosome-scale assembly reveals moss genome structure and evolution.</title>
        <authorList>
            <person name="Lang D."/>
            <person name="Ullrich K.K."/>
            <person name="Murat F."/>
            <person name="Fuchs J."/>
            <person name="Jenkins J."/>
            <person name="Haas F.B."/>
            <person name="Piednoel M."/>
            <person name="Gundlach H."/>
            <person name="Van Bel M."/>
            <person name="Meyberg R."/>
            <person name="Vives C."/>
            <person name="Morata J."/>
            <person name="Symeonidi A."/>
            <person name="Hiss M."/>
            <person name="Muchero W."/>
            <person name="Kamisugi Y."/>
            <person name="Saleh O."/>
            <person name="Blanc G."/>
            <person name="Decker E.L."/>
            <person name="van Gessel N."/>
            <person name="Grimwood J."/>
            <person name="Hayes R.D."/>
            <person name="Graham S.W."/>
            <person name="Gunter L.E."/>
            <person name="McDaniel S.F."/>
            <person name="Hoernstein S.N.W."/>
            <person name="Larsson A."/>
            <person name="Li F.W."/>
            <person name="Perroud P.F."/>
            <person name="Phillips J."/>
            <person name="Ranjan P."/>
            <person name="Rokshar D.S."/>
            <person name="Rothfels C.J."/>
            <person name="Schneider L."/>
            <person name="Shu S."/>
            <person name="Stevenson D.W."/>
            <person name="Thummler F."/>
            <person name="Tillich M."/>
            <person name="Villarreal Aguilar J.C."/>
            <person name="Widiez T."/>
            <person name="Wong G.K."/>
            <person name="Wymore A."/>
            <person name="Zhang Y."/>
            <person name="Zimmer A.D."/>
            <person name="Quatrano R.S."/>
            <person name="Mayer K.F.X."/>
            <person name="Goodstein D."/>
            <person name="Casacuberta J.M."/>
            <person name="Vandepoele K."/>
            <person name="Reski R."/>
            <person name="Cuming A.C."/>
            <person name="Tuskan G.A."/>
            <person name="Maumus F."/>
            <person name="Salse J."/>
            <person name="Schmutz J."/>
            <person name="Rensing S.A."/>
        </authorList>
    </citation>
    <scope>NUCLEOTIDE SEQUENCE [LARGE SCALE GENOMIC DNA]</scope>
    <source>
        <strain evidence="3 4">cv. Gransden 2004</strain>
    </source>
</reference>
<feature type="transmembrane region" description="Helical" evidence="1">
    <location>
        <begin position="20"/>
        <end position="41"/>
    </location>
</feature>
<gene>
    <name evidence="2" type="ORF">PHYPA_023528</name>
</gene>
<sequence length="140" mass="15393">MWPKWETRRRCIPRPNKEFLLYLAATTMSIGSRTGAMLVAYDDMSKAMSDGVFGAWTAETKPNEALRRCSSAFSTCLLACLEPASPSILHGTPASVTGHESALLQNWDNRLVPPLLTAHDEGSQCCRHTSAAISHDRSTR</sequence>
<reference evidence="3" key="3">
    <citation type="submission" date="2020-12" db="UniProtKB">
        <authorList>
            <consortium name="EnsemblPlants"/>
        </authorList>
    </citation>
    <scope>IDENTIFICATION</scope>
</reference>
<evidence type="ECO:0000256" key="1">
    <source>
        <dbReference type="SAM" id="Phobius"/>
    </source>
</evidence>
<evidence type="ECO:0000313" key="4">
    <source>
        <dbReference type="Proteomes" id="UP000006727"/>
    </source>
</evidence>
<keyword evidence="1" id="KW-0812">Transmembrane</keyword>
<reference evidence="2 4" key="1">
    <citation type="journal article" date="2008" name="Science">
        <title>The Physcomitrella genome reveals evolutionary insights into the conquest of land by plants.</title>
        <authorList>
            <person name="Rensing S."/>
            <person name="Lang D."/>
            <person name="Zimmer A."/>
            <person name="Terry A."/>
            <person name="Salamov A."/>
            <person name="Shapiro H."/>
            <person name="Nishiyama T."/>
            <person name="Perroud P.-F."/>
            <person name="Lindquist E."/>
            <person name="Kamisugi Y."/>
            <person name="Tanahashi T."/>
            <person name="Sakakibara K."/>
            <person name="Fujita T."/>
            <person name="Oishi K."/>
            <person name="Shin-I T."/>
            <person name="Kuroki Y."/>
            <person name="Toyoda A."/>
            <person name="Suzuki Y."/>
            <person name="Hashimoto A."/>
            <person name="Yamaguchi K."/>
            <person name="Sugano A."/>
            <person name="Kohara Y."/>
            <person name="Fujiyama A."/>
            <person name="Anterola A."/>
            <person name="Aoki S."/>
            <person name="Ashton N."/>
            <person name="Barbazuk W.B."/>
            <person name="Barker E."/>
            <person name="Bennetzen J."/>
            <person name="Bezanilla M."/>
            <person name="Blankenship R."/>
            <person name="Cho S.H."/>
            <person name="Dutcher S."/>
            <person name="Estelle M."/>
            <person name="Fawcett J.A."/>
            <person name="Gundlach H."/>
            <person name="Hanada K."/>
            <person name="Heyl A."/>
            <person name="Hicks K.A."/>
            <person name="Hugh J."/>
            <person name="Lohr M."/>
            <person name="Mayer K."/>
            <person name="Melkozernov A."/>
            <person name="Murata T."/>
            <person name="Nelson D."/>
            <person name="Pils B."/>
            <person name="Prigge M."/>
            <person name="Reiss B."/>
            <person name="Renner T."/>
            <person name="Rombauts S."/>
            <person name="Rushton P."/>
            <person name="Sanderfoot A."/>
            <person name="Schween G."/>
            <person name="Shiu S.-H."/>
            <person name="Stueber K."/>
            <person name="Theodoulou F.L."/>
            <person name="Tu H."/>
            <person name="Van de Peer Y."/>
            <person name="Verrier P.J."/>
            <person name="Waters E."/>
            <person name="Wood A."/>
            <person name="Yang L."/>
            <person name="Cove D."/>
            <person name="Cuming A."/>
            <person name="Hasebe M."/>
            <person name="Lucas S."/>
            <person name="Mishler D.B."/>
            <person name="Reski R."/>
            <person name="Grigoriev I."/>
            <person name="Quatrano R.S."/>
            <person name="Boore J.L."/>
        </authorList>
    </citation>
    <scope>NUCLEOTIDE SEQUENCE [LARGE SCALE GENOMIC DNA]</scope>
    <source>
        <strain evidence="3 4">cv. Gransden 2004</strain>
    </source>
</reference>
<protein>
    <submittedName>
        <fullName evidence="2 3">Uncharacterized protein</fullName>
    </submittedName>
</protein>
<dbReference type="Proteomes" id="UP000006727">
    <property type="component" value="Chromosome 19"/>
</dbReference>
<evidence type="ECO:0000313" key="2">
    <source>
        <dbReference type="EMBL" id="PNR33712.1"/>
    </source>
</evidence>
<proteinExistence type="predicted"/>
<dbReference type="AlphaFoldDB" id="A0A2K1IWQ9"/>
<name>A0A2K1IWQ9_PHYPA</name>
<keyword evidence="4" id="KW-1185">Reference proteome</keyword>
<accession>A0A2K1IWQ9</accession>